<evidence type="ECO:0000313" key="7">
    <source>
        <dbReference type="Proteomes" id="UP000469125"/>
    </source>
</evidence>
<dbReference type="GO" id="GO:0006302">
    <property type="term" value="P:double-strand break repair"/>
    <property type="evidence" value="ECO:0007669"/>
    <property type="project" value="TreeGrafter"/>
</dbReference>
<evidence type="ECO:0000313" key="6">
    <source>
        <dbReference type="EMBL" id="MUK90809.1"/>
    </source>
</evidence>
<dbReference type="Pfam" id="PF04851">
    <property type="entry name" value="ResIII"/>
    <property type="match status" value="1"/>
</dbReference>
<dbReference type="InterPro" id="IPR006935">
    <property type="entry name" value="Helicase/UvrB_N"/>
</dbReference>
<gene>
    <name evidence="6" type="ORF">GMD78_20875</name>
</gene>
<feature type="domain" description="Helicase ATP-binding" evidence="4">
    <location>
        <begin position="136"/>
        <end position="288"/>
    </location>
</feature>
<name>A0A6N8FRD9_9BACI</name>
<dbReference type="PANTHER" id="PTHR30580:SF1">
    <property type="entry name" value="COMF OPERON PROTEIN 1"/>
    <property type="match status" value="1"/>
</dbReference>
<reference evidence="6 7" key="1">
    <citation type="submission" date="2019-11" db="EMBL/GenBank/DDBJ databases">
        <authorList>
            <person name="Li X."/>
        </authorList>
    </citation>
    <scope>NUCLEOTIDE SEQUENCE [LARGE SCALE GENOMIC DNA]</scope>
    <source>
        <strain evidence="6 7">L9</strain>
    </source>
</reference>
<accession>A0A6N8FRD9</accession>
<dbReference type="PROSITE" id="PS51192">
    <property type="entry name" value="HELICASE_ATP_BIND_1"/>
    <property type="match status" value="1"/>
</dbReference>
<evidence type="ECO:0000259" key="4">
    <source>
        <dbReference type="PROSITE" id="PS51192"/>
    </source>
</evidence>
<evidence type="ECO:0000259" key="5">
    <source>
        <dbReference type="PROSITE" id="PS51194"/>
    </source>
</evidence>
<dbReference type="GO" id="GO:0016787">
    <property type="term" value="F:hydrolase activity"/>
    <property type="evidence" value="ECO:0007669"/>
    <property type="project" value="InterPro"/>
</dbReference>
<evidence type="ECO:0000256" key="1">
    <source>
        <dbReference type="ARBA" id="ARBA00022741"/>
    </source>
</evidence>
<keyword evidence="7" id="KW-1185">Reference proteome</keyword>
<dbReference type="GO" id="GO:0006310">
    <property type="term" value="P:DNA recombination"/>
    <property type="evidence" value="ECO:0007669"/>
    <property type="project" value="TreeGrafter"/>
</dbReference>
<dbReference type="SUPFAM" id="SSF52540">
    <property type="entry name" value="P-loop containing nucleoside triphosphate hydrolases"/>
    <property type="match status" value="1"/>
</dbReference>
<sequence>MKKPSSPAEGLPPSDQVISKNYSGKLLLRNEIRLEEPQFRALPFTPIPSIKRKTFSHECQRCHNQKKSLFASIPCSSCQKTHLYCRKCIEMGRIMECEPLYECSGESFHWPRHEAPCSWDGTLTEVQQQAADRIVHAVKNNERELLVWAVCGAGKTEMLFQGISEALKDGKRICIATPRADVVRELKPRIQQAFAKVSVQALYGGSKDKDGTAQVILATTHQLLRFKHAFDLLIIDEIDAFPFHKDTSLPFAANRAKKDIHTTIYLTATPRQHHRLQIAFNKLPHIFVPIRYHGHPLPVPSTKMCYSLKKPLTKYMPPRSFMNWIKQRKNQSRQILIFVPTIKMAEKMKENLQKILIADNMIKDPKEIDFVHAEDPKREEKVQQFRAKLLRVLLTTTILERGVTFPSVDVGVLDSGDKVFDEAALVQIAGRAGRSSDDPTGEVVFFHDGRTDAMVQAIQSIKKMNRRGGFIE</sequence>
<keyword evidence="6" id="KW-0347">Helicase</keyword>
<protein>
    <submittedName>
        <fullName evidence="6">DEAD/DEAH box helicase</fullName>
    </submittedName>
</protein>
<dbReference type="GO" id="GO:0006270">
    <property type="term" value="P:DNA replication initiation"/>
    <property type="evidence" value="ECO:0007669"/>
    <property type="project" value="TreeGrafter"/>
</dbReference>
<keyword evidence="3" id="KW-0238">DNA-binding</keyword>
<dbReference type="GO" id="GO:0003677">
    <property type="term" value="F:DNA binding"/>
    <property type="evidence" value="ECO:0007669"/>
    <property type="project" value="UniProtKB-KW"/>
</dbReference>
<dbReference type="Proteomes" id="UP000469125">
    <property type="component" value="Unassembled WGS sequence"/>
</dbReference>
<dbReference type="SMART" id="SM00487">
    <property type="entry name" value="DEXDc"/>
    <property type="match status" value="1"/>
</dbReference>
<keyword evidence="1" id="KW-0547">Nucleotide-binding</keyword>
<dbReference type="PANTHER" id="PTHR30580">
    <property type="entry name" value="PRIMOSOMAL PROTEIN N"/>
    <property type="match status" value="1"/>
</dbReference>
<organism evidence="6 7">
    <name type="scientific">Ornithinibacillus caprae</name>
    <dbReference type="NCBI Taxonomy" id="2678566"/>
    <lineage>
        <taxon>Bacteria</taxon>
        <taxon>Bacillati</taxon>
        <taxon>Bacillota</taxon>
        <taxon>Bacilli</taxon>
        <taxon>Bacillales</taxon>
        <taxon>Bacillaceae</taxon>
        <taxon>Ornithinibacillus</taxon>
    </lineage>
</organism>
<dbReference type="EMBL" id="WOCA01000033">
    <property type="protein sequence ID" value="MUK90809.1"/>
    <property type="molecule type" value="Genomic_DNA"/>
</dbReference>
<evidence type="ECO:0000256" key="2">
    <source>
        <dbReference type="ARBA" id="ARBA00022840"/>
    </source>
</evidence>
<dbReference type="SMART" id="SM00490">
    <property type="entry name" value="HELICc"/>
    <property type="match status" value="1"/>
</dbReference>
<dbReference type="InterPro" id="IPR001650">
    <property type="entry name" value="Helicase_C-like"/>
</dbReference>
<dbReference type="InterPro" id="IPR014001">
    <property type="entry name" value="Helicase_ATP-bd"/>
</dbReference>
<dbReference type="GO" id="GO:0005524">
    <property type="term" value="F:ATP binding"/>
    <property type="evidence" value="ECO:0007669"/>
    <property type="project" value="UniProtKB-KW"/>
</dbReference>
<dbReference type="GO" id="GO:0043138">
    <property type="term" value="F:3'-5' DNA helicase activity"/>
    <property type="evidence" value="ECO:0007669"/>
    <property type="project" value="TreeGrafter"/>
</dbReference>
<evidence type="ECO:0000256" key="3">
    <source>
        <dbReference type="ARBA" id="ARBA00023125"/>
    </source>
</evidence>
<proteinExistence type="predicted"/>
<keyword evidence="2" id="KW-0067">ATP-binding</keyword>
<feature type="domain" description="Helicase C-terminal" evidence="5">
    <location>
        <begin position="317"/>
        <end position="472"/>
    </location>
</feature>
<dbReference type="AlphaFoldDB" id="A0A6N8FRD9"/>
<keyword evidence="6" id="KW-0378">Hydrolase</keyword>
<dbReference type="Pfam" id="PF00271">
    <property type="entry name" value="Helicase_C"/>
    <property type="match status" value="1"/>
</dbReference>
<comment type="caution">
    <text evidence="6">The sequence shown here is derived from an EMBL/GenBank/DDBJ whole genome shotgun (WGS) entry which is preliminary data.</text>
</comment>
<dbReference type="PROSITE" id="PS51194">
    <property type="entry name" value="HELICASE_CTER"/>
    <property type="match status" value="1"/>
</dbReference>
<dbReference type="InterPro" id="IPR027417">
    <property type="entry name" value="P-loop_NTPase"/>
</dbReference>
<dbReference type="Gene3D" id="3.40.50.300">
    <property type="entry name" value="P-loop containing nucleotide triphosphate hydrolases"/>
    <property type="match status" value="2"/>
</dbReference>